<organism evidence="2 3">
    <name type="scientific">Pleurodeles waltl</name>
    <name type="common">Iberian ribbed newt</name>
    <dbReference type="NCBI Taxonomy" id="8319"/>
    <lineage>
        <taxon>Eukaryota</taxon>
        <taxon>Metazoa</taxon>
        <taxon>Chordata</taxon>
        <taxon>Craniata</taxon>
        <taxon>Vertebrata</taxon>
        <taxon>Euteleostomi</taxon>
        <taxon>Amphibia</taxon>
        <taxon>Batrachia</taxon>
        <taxon>Caudata</taxon>
        <taxon>Salamandroidea</taxon>
        <taxon>Salamandridae</taxon>
        <taxon>Pleurodelinae</taxon>
        <taxon>Pleurodeles</taxon>
    </lineage>
</organism>
<reference evidence="2" key="1">
    <citation type="journal article" date="2022" name="bioRxiv">
        <title>Sequencing and chromosome-scale assembly of the giantPleurodeles waltlgenome.</title>
        <authorList>
            <person name="Brown T."/>
            <person name="Elewa A."/>
            <person name="Iarovenko S."/>
            <person name="Subramanian E."/>
            <person name="Araus A.J."/>
            <person name="Petzold A."/>
            <person name="Susuki M."/>
            <person name="Suzuki K.-i.T."/>
            <person name="Hayashi T."/>
            <person name="Toyoda A."/>
            <person name="Oliveira C."/>
            <person name="Osipova E."/>
            <person name="Leigh N.D."/>
            <person name="Simon A."/>
            <person name="Yun M.H."/>
        </authorList>
    </citation>
    <scope>NUCLEOTIDE SEQUENCE</scope>
    <source>
        <strain evidence="2">20211129_DDA</strain>
        <tissue evidence="2">Liver</tissue>
    </source>
</reference>
<name>A0AAV7N4N4_PLEWA</name>
<feature type="region of interest" description="Disordered" evidence="1">
    <location>
        <begin position="1"/>
        <end position="102"/>
    </location>
</feature>
<dbReference type="Proteomes" id="UP001066276">
    <property type="component" value="Chromosome 9"/>
</dbReference>
<proteinExistence type="predicted"/>
<dbReference type="EMBL" id="JANPWB010000013">
    <property type="protein sequence ID" value="KAJ1109487.1"/>
    <property type="molecule type" value="Genomic_DNA"/>
</dbReference>
<feature type="compositionally biased region" description="Low complexity" evidence="1">
    <location>
        <begin position="32"/>
        <end position="41"/>
    </location>
</feature>
<keyword evidence="3" id="KW-1185">Reference proteome</keyword>
<accession>A0AAV7N4N4</accession>
<evidence type="ECO:0000256" key="1">
    <source>
        <dbReference type="SAM" id="MobiDB-lite"/>
    </source>
</evidence>
<feature type="compositionally biased region" description="Low complexity" evidence="1">
    <location>
        <begin position="1"/>
        <end position="17"/>
    </location>
</feature>
<evidence type="ECO:0000313" key="3">
    <source>
        <dbReference type="Proteomes" id="UP001066276"/>
    </source>
</evidence>
<comment type="caution">
    <text evidence="2">The sequence shown here is derived from an EMBL/GenBank/DDBJ whole genome shotgun (WGS) entry which is preliminary data.</text>
</comment>
<gene>
    <name evidence="2" type="ORF">NDU88_006847</name>
</gene>
<protein>
    <submittedName>
        <fullName evidence="2">Uncharacterized protein</fullName>
    </submittedName>
</protein>
<evidence type="ECO:0000313" key="2">
    <source>
        <dbReference type="EMBL" id="KAJ1109487.1"/>
    </source>
</evidence>
<sequence length="113" mass="12035">MNALAAPRAPAPDLYRASRPGLTPPHSHPRRSSSWLSSPGSQHGRARGPPCPFVAGTDPEHPGPRTRLPQPLPLGLQAHREPPMPPILGITMGHRRPAGTASAYQLRAQAAED</sequence>
<dbReference type="AlphaFoldDB" id="A0AAV7N4N4"/>